<evidence type="ECO:0000259" key="8">
    <source>
        <dbReference type="Pfam" id="PF00082"/>
    </source>
</evidence>
<dbReference type="PANTHER" id="PTHR43806:SF11">
    <property type="entry name" value="CEREVISIN-RELATED"/>
    <property type="match status" value="1"/>
</dbReference>
<feature type="active site" description="Charge relay system" evidence="5">
    <location>
        <position position="175"/>
    </location>
</feature>
<dbReference type="PANTHER" id="PTHR43806">
    <property type="entry name" value="PEPTIDASE S8"/>
    <property type="match status" value="1"/>
</dbReference>
<evidence type="ECO:0000256" key="2">
    <source>
        <dbReference type="ARBA" id="ARBA00022670"/>
    </source>
</evidence>
<dbReference type="InterPro" id="IPR036852">
    <property type="entry name" value="Peptidase_S8/S53_dom_sf"/>
</dbReference>
<feature type="domain" description="Peptidase S8/S53" evidence="8">
    <location>
        <begin position="167"/>
        <end position="395"/>
    </location>
</feature>
<dbReference type="GO" id="GO:0005615">
    <property type="term" value="C:extracellular space"/>
    <property type="evidence" value="ECO:0007669"/>
    <property type="project" value="TreeGrafter"/>
</dbReference>
<feature type="domain" description="Inhibitor I9" evidence="9">
    <location>
        <begin position="92"/>
        <end position="134"/>
    </location>
</feature>
<evidence type="ECO:0000256" key="6">
    <source>
        <dbReference type="RuleBase" id="RU003355"/>
    </source>
</evidence>
<dbReference type="FunFam" id="3.40.50.200:FF:000014">
    <property type="entry name" value="Proteinase K"/>
    <property type="match status" value="1"/>
</dbReference>
<comment type="similarity">
    <text evidence="1 5 6">Belongs to the peptidase S8 family.</text>
</comment>
<evidence type="ECO:0000256" key="1">
    <source>
        <dbReference type="ARBA" id="ARBA00011073"/>
    </source>
</evidence>
<protein>
    <submittedName>
        <fullName evidence="10">S8 family peptidase</fullName>
    </submittedName>
</protein>
<dbReference type="Pfam" id="PF00082">
    <property type="entry name" value="Peptidase_S8"/>
    <property type="match status" value="1"/>
</dbReference>
<keyword evidence="11" id="KW-1185">Reference proteome</keyword>
<evidence type="ECO:0000256" key="3">
    <source>
        <dbReference type="ARBA" id="ARBA00022801"/>
    </source>
</evidence>
<organism evidence="10 11">
    <name type="scientific">Clavibacter lycopersici</name>
    <dbReference type="NCBI Taxonomy" id="2301718"/>
    <lineage>
        <taxon>Bacteria</taxon>
        <taxon>Bacillati</taxon>
        <taxon>Actinomycetota</taxon>
        <taxon>Actinomycetes</taxon>
        <taxon>Micrococcales</taxon>
        <taxon>Microbacteriaceae</taxon>
        <taxon>Clavibacter</taxon>
    </lineage>
</organism>
<dbReference type="CDD" id="cd04077">
    <property type="entry name" value="Peptidases_S8_PCSK9_ProteinaseK_like"/>
    <property type="match status" value="1"/>
</dbReference>
<dbReference type="InterPro" id="IPR022398">
    <property type="entry name" value="Peptidase_S8_His-AS"/>
</dbReference>
<feature type="active site" description="Charge relay system" evidence="5">
    <location>
        <position position="208"/>
    </location>
</feature>
<dbReference type="SUPFAM" id="SSF54897">
    <property type="entry name" value="Protease propeptides/inhibitors"/>
    <property type="match status" value="1"/>
</dbReference>
<evidence type="ECO:0000313" key="11">
    <source>
        <dbReference type="Proteomes" id="UP000266484"/>
    </source>
</evidence>
<dbReference type="PRINTS" id="PR00723">
    <property type="entry name" value="SUBTILISIN"/>
</dbReference>
<gene>
    <name evidence="10" type="ORF">DZG00_03575</name>
</gene>
<sequence length="784" mass="79740">MQSLVPASLPTTPSVPLRRGPGARMPRLITAVTAVSSLLMVGVVTAGPAVAETAPRETAPAASAEASEPGRYIVQLSDGVEADDLSGARMAPIETLQEYTYALNGFAAELDAVQLAQLRASSRVESIVPDQIVSADAERTSPPWGLDRIDQRPRAGDGVYRYSTTGAGVTAFIIDSGIRTTHEEFGGRAVSGYDFVNLDADAEDCLGHGTHVAGTVGGATMGVASDVKLVALKVFGCDRQGWTSDMIAAMDWTIAHKPAGPSVINMSLGGSFQSPFVDAVARVTAAGIPVVVSAGNETTDACTRTPAAAPSAITVAATAQDDSRASFSNYGPCVDVFAPGAGVLSAYPTSDTATTYMSGTSMAAPHVTGVVARLLQQQPTASPAAIDSLLAADATRDAVIDPVGSANRLLYAPAAAAITAVAPTISGSATVGSTLTAVPGDWQPSPIEFTYKWYSNGVPVDGQVASTYVVRSADVGKKITLTVTGSRTGYTSLSRSSQATVTVPVPAANPLLLTATPSPSISGQVAVGSTVTAVTGVWAPAPVTFAYRWFSGGVSISGATLSTYRVTAADVGKKITVTVTGSKVGYASVSRSSPATVTVPAAVVTRPLTSTPTPTILGTPTVGQKLTARTGTWQPSPVALSYQWNRDGAAIAGATAATYLVAAADAGTQLSLSVTGSKAGYTAVTRTSAPLAKVVSKVVIGTTPTITGSGVVGQKLTAVPGAWTPAPVAYRYVWMRDGVAIARATTSSYTPTTADRGRTLTVSVTGTKAGYVPSTRVSAGKSIR</sequence>
<keyword evidence="4 5" id="KW-0720">Serine protease</keyword>
<evidence type="ECO:0000256" key="4">
    <source>
        <dbReference type="ARBA" id="ARBA00022825"/>
    </source>
</evidence>
<feature type="region of interest" description="Disordered" evidence="7">
    <location>
        <begin position="1"/>
        <end position="20"/>
    </location>
</feature>
<evidence type="ECO:0000313" key="10">
    <source>
        <dbReference type="EMBL" id="RIJ52779.1"/>
    </source>
</evidence>
<dbReference type="Pfam" id="PF05922">
    <property type="entry name" value="Inhibitor_I9"/>
    <property type="match status" value="1"/>
</dbReference>
<dbReference type="SUPFAM" id="SSF52743">
    <property type="entry name" value="Subtilisin-like"/>
    <property type="match status" value="1"/>
</dbReference>
<proteinExistence type="inferred from homology"/>
<name>A0A399TC04_9MICO</name>
<dbReference type="Gene3D" id="3.30.70.80">
    <property type="entry name" value="Peptidase S8 propeptide/proteinase inhibitor I9"/>
    <property type="match status" value="1"/>
</dbReference>
<dbReference type="Gene3D" id="3.40.50.200">
    <property type="entry name" value="Peptidase S8/S53 domain"/>
    <property type="match status" value="1"/>
</dbReference>
<dbReference type="PROSITE" id="PS00137">
    <property type="entry name" value="SUBTILASE_HIS"/>
    <property type="match status" value="1"/>
</dbReference>
<dbReference type="GO" id="GO:0006508">
    <property type="term" value="P:proteolysis"/>
    <property type="evidence" value="ECO:0007669"/>
    <property type="project" value="UniProtKB-KW"/>
</dbReference>
<dbReference type="PROSITE" id="PS00138">
    <property type="entry name" value="SUBTILASE_SER"/>
    <property type="match status" value="1"/>
</dbReference>
<dbReference type="InterPro" id="IPR015500">
    <property type="entry name" value="Peptidase_S8_subtilisin-rel"/>
</dbReference>
<feature type="compositionally biased region" description="Polar residues" evidence="7">
    <location>
        <begin position="1"/>
        <end position="14"/>
    </location>
</feature>
<evidence type="ECO:0000259" key="9">
    <source>
        <dbReference type="Pfam" id="PF05922"/>
    </source>
</evidence>
<dbReference type="InterPro" id="IPR034193">
    <property type="entry name" value="PCSK9_ProteinaseK-like"/>
</dbReference>
<dbReference type="InterPro" id="IPR023828">
    <property type="entry name" value="Peptidase_S8_Ser-AS"/>
</dbReference>
<dbReference type="EMBL" id="QWGT01000027">
    <property type="protein sequence ID" value="RIJ52779.1"/>
    <property type="molecule type" value="Genomic_DNA"/>
</dbReference>
<dbReference type="InterPro" id="IPR000209">
    <property type="entry name" value="Peptidase_S8/S53_dom"/>
</dbReference>
<keyword evidence="3 5" id="KW-0378">Hydrolase</keyword>
<dbReference type="InterPro" id="IPR050131">
    <property type="entry name" value="Peptidase_S8_subtilisin-like"/>
</dbReference>
<feature type="active site" description="Charge relay system" evidence="5">
    <location>
        <position position="361"/>
    </location>
</feature>
<dbReference type="GO" id="GO:0004252">
    <property type="term" value="F:serine-type endopeptidase activity"/>
    <property type="evidence" value="ECO:0007669"/>
    <property type="project" value="UniProtKB-UniRule"/>
</dbReference>
<dbReference type="InterPro" id="IPR023827">
    <property type="entry name" value="Peptidase_S8_Asp-AS"/>
</dbReference>
<dbReference type="Proteomes" id="UP000266484">
    <property type="component" value="Unassembled WGS sequence"/>
</dbReference>
<evidence type="ECO:0000256" key="7">
    <source>
        <dbReference type="SAM" id="MobiDB-lite"/>
    </source>
</evidence>
<dbReference type="AlphaFoldDB" id="A0A399TC04"/>
<dbReference type="InterPro" id="IPR010259">
    <property type="entry name" value="S8pro/Inhibitor_I9"/>
</dbReference>
<keyword evidence="2 5" id="KW-0645">Protease</keyword>
<dbReference type="InterPro" id="IPR037045">
    <property type="entry name" value="S8pro/Inhibitor_I9_sf"/>
</dbReference>
<comment type="caution">
    <text evidence="10">The sequence shown here is derived from an EMBL/GenBank/DDBJ whole genome shotgun (WGS) entry which is preliminary data.</text>
</comment>
<dbReference type="PROSITE" id="PS51892">
    <property type="entry name" value="SUBTILASE"/>
    <property type="match status" value="1"/>
</dbReference>
<dbReference type="Gene3D" id="2.60.40.2700">
    <property type="match status" value="4"/>
</dbReference>
<evidence type="ECO:0000256" key="5">
    <source>
        <dbReference type="PROSITE-ProRule" id="PRU01240"/>
    </source>
</evidence>
<accession>A0A399TC04</accession>
<reference evidence="10 11" key="1">
    <citation type="submission" date="2018-08" db="EMBL/GenBank/DDBJ databases">
        <title>Genome Sequence of Clavibacter michiganensis Subspecies type strains, and the Atypical Peach-Colored Strains Isolated from Tomato.</title>
        <authorList>
            <person name="Osdaghi E."/>
            <person name="Portier P."/>
            <person name="Briand M."/>
            <person name="Jacques M.-A."/>
        </authorList>
    </citation>
    <scope>NUCLEOTIDE SEQUENCE [LARGE SCALE GENOMIC DNA]</scope>
    <source>
        <strain evidence="10 11">CFBP 8615</strain>
    </source>
</reference>
<dbReference type="PROSITE" id="PS00136">
    <property type="entry name" value="SUBTILASE_ASP"/>
    <property type="match status" value="1"/>
</dbReference>